<dbReference type="Pfam" id="PF09976">
    <property type="entry name" value="TPR_21"/>
    <property type="match status" value="1"/>
</dbReference>
<dbReference type="Proteomes" id="UP000256845">
    <property type="component" value="Unassembled WGS sequence"/>
</dbReference>
<evidence type="ECO:0000256" key="2">
    <source>
        <dbReference type="ARBA" id="ARBA00004236"/>
    </source>
</evidence>
<evidence type="ECO:0000256" key="1">
    <source>
        <dbReference type="ARBA" id="ARBA00004167"/>
    </source>
</evidence>
<comment type="caution">
    <text evidence="10">The sequence shown here is derived from an EMBL/GenBank/DDBJ whole genome shotgun (WGS) entry which is preliminary data.</text>
</comment>
<evidence type="ECO:0000256" key="4">
    <source>
        <dbReference type="ARBA" id="ARBA00022692"/>
    </source>
</evidence>
<evidence type="ECO:0000256" key="5">
    <source>
        <dbReference type="ARBA" id="ARBA00022989"/>
    </source>
</evidence>
<sequence length="214" mass="23461">MADIFDEIEEDLKRDRMGDAWKKYGNYVYVAIALIIAVTAGYKYWDYHNKTRMVEQANQLDQALVTARSGEVDTALAALEQVSSESDAGYRLLAELRQASLLLDENQTAKAVAIYERIASDDKIDPIYRGLGTVLAVMHADETSDTAVLMEKLAPQLEAGATWRYTALELAAGLALRAGDKDQAIGHIKTIVDAAEAPEGVRARATELLRALEG</sequence>
<dbReference type="GO" id="GO:0005886">
    <property type="term" value="C:plasma membrane"/>
    <property type="evidence" value="ECO:0007669"/>
    <property type="project" value="UniProtKB-SubCell"/>
</dbReference>
<proteinExistence type="predicted"/>
<keyword evidence="4 8" id="KW-0812">Transmembrane</keyword>
<accession>A0A3D9HVY6</accession>
<keyword evidence="3" id="KW-1003">Cell membrane</keyword>
<evidence type="ECO:0000256" key="8">
    <source>
        <dbReference type="SAM" id="Phobius"/>
    </source>
</evidence>
<reference evidence="10 11" key="1">
    <citation type="submission" date="2018-07" db="EMBL/GenBank/DDBJ databases">
        <title>Genomic Encyclopedia of Type Strains, Phase III (KMG-III): the genomes of soil and plant-associated and newly described type strains.</title>
        <authorList>
            <person name="Whitman W."/>
        </authorList>
    </citation>
    <scope>NUCLEOTIDE SEQUENCE [LARGE SCALE GENOMIC DNA]</scope>
    <source>
        <strain evidence="10 11">CECT 8488</strain>
    </source>
</reference>
<dbReference type="RefSeq" id="WP_115934701.1">
    <property type="nucleotide sequence ID" value="NZ_QRDW01000001.1"/>
</dbReference>
<evidence type="ECO:0000256" key="6">
    <source>
        <dbReference type="ARBA" id="ARBA00023136"/>
    </source>
</evidence>
<evidence type="ECO:0000256" key="7">
    <source>
        <dbReference type="ARBA" id="ARBA00023186"/>
    </source>
</evidence>
<feature type="transmembrane region" description="Helical" evidence="8">
    <location>
        <begin position="27"/>
        <end position="45"/>
    </location>
</feature>
<organism evidence="10 11">
    <name type="scientific">Aestuariispira insulae</name>
    <dbReference type="NCBI Taxonomy" id="1461337"/>
    <lineage>
        <taxon>Bacteria</taxon>
        <taxon>Pseudomonadati</taxon>
        <taxon>Pseudomonadota</taxon>
        <taxon>Alphaproteobacteria</taxon>
        <taxon>Rhodospirillales</taxon>
        <taxon>Kiloniellaceae</taxon>
        <taxon>Aestuariispira</taxon>
    </lineage>
</organism>
<dbReference type="OrthoDB" id="7173339at2"/>
<evidence type="ECO:0000256" key="3">
    <source>
        <dbReference type="ARBA" id="ARBA00022475"/>
    </source>
</evidence>
<dbReference type="PANTHER" id="PTHR38035">
    <property type="entry name" value="UPF0070 PROTEIN YFGM"/>
    <property type="match status" value="1"/>
</dbReference>
<protein>
    <recommendedName>
        <fullName evidence="9">Ancillary SecYEG translocon subunit/Cell division coordinator CpoB TPR domain-containing protein</fullName>
    </recommendedName>
</protein>
<keyword evidence="11" id="KW-1185">Reference proteome</keyword>
<evidence type="ECO:0000313" key="11">
    <source>
        <dbReference type="Proteomes" id="UP000256845"/>
    </source>
</evidence>
<dbReference type="InterPro" id="IPR018704">
    <property type="entry name" value="SecYEG/CpoB_TPR"/>
</dbReference>
<evidence type="ECO:0000259" key="9">
    <source>
        <dbReference type="Pfam" id="PF09976"/>
    </source>
</evidence>
<keyword evidence="7" id="KW-0143">Chaperone</keyword>
<dbReference type="AlphaFoldDB" id="A0A3D9HVY6"/>
<dbReference type="PANTHER" id="PTHR38035:SF1">
    <property type="entry name" value="ANCILLARY SECYEG TRANSLOCON SUBUNIT"/>
    <property type="match status" value="1"/>
</dbReference>
<dbReference type="GO" id="GO:0044877">
    <property type="term" value="F:protein-containing complex binding"/>
    <property type="evidence" value="ECO:0007669"/>
    <property type="project" value="InterPro"/>
</dbReference>
<keyword evidence="6 8" id="KW-0472">Membrane</keyword>
<dbReference type="InterPro" id="IPR026039">
    <property type="entry name" value="YfgM"/>
</dbReference>
<comment type="subcellular location">
    <subcellularLocation>
        <location evidence="2">Cell membrane</location>
    </subcellularLocation>
    <subcellularLocation>
        <location evidence="1">Membrane</location>
        <topology evidence="1">Single-pass membrane protein</topology>
    </subcellularLocation>
</comment>
<dbReference type="EMBL" id="QRDW01000001">
    <property type="protein sequence ID" value="RED53575.1"/>
    <property type="molecule type" value="Genomic_DNA"/>
</dbReference>
<gene>
    <name evidence="10" type="ORF">DFP90_101366</name>
</gene>
<keyword evidence="5 8" id="KW-1133">Transmembrane helix</keyword>
<evidence type="ECO:0000313" key="10">
    <source>
        <dbReference type="EMBL" id="RED53575.1"/>
    </source>
</evidence>
<name>A0A3D9HVY6_9PROT</name>
<feature type="domain" description="Ancillary SecYEG translocon subunit/Cell division coordinator CpoB TPR" evidence="9">
    <location>
        <begin position="21"/>
        <end position="129"/>
    </location>
</feature>